<dbReference type="InterPro" id="IPR029063">
    <property type="entry name" value="SAM-dependent_MTases_sf"/>
</dbReference>
<dbReference type="GO" id="GO:0032259">
    <property type="term" value="P:methylation"/>
    <property type="evidence" value="ECO:0007669"/>
    <property type="project" value="UniProtKB-KW"/>
</dbReference>
<organism evidence="2 3">
    <name type="scientific">Parvularcula maris</name>
    <dbReference type="NCBI Taxonomy" id="2965077"/>
    <lineage>
        <taxon>Bacteria</taxon>
        <taxon>Pseudomonadati</taxon>
        <taxon>Pseudomonadota</taxon>
        <taxon>Alphaproteobacteria</taxon>
        <taxon>Parvularculales</taxon>
        <taxon>Parvularculaceae</taxon>
        <taxon>Parvularcula</taxon>
    </lineage>
</organism>
<dbReference type="RefSeq" id="WP_256620228.1">
    <property type="nucleotide sequence ID" value="NZ_JANIBC010000016.1"/>
</dbReference>
<dbReference type="Pfam" id="PF05050">
    <property type="entry name" value="Methyltransf_21"/>
    <property type="match status" value="1"/>
</dbReference>
<evidence type="ECO:0000313" key="2">
    <source>
        <dbReference type="EMBL" id="MCQ8186320.1"/>
    </source>
</evidence>
<dbReference type="SUPFAM" id="SSF53335">
    <property type="entry name" value="S-adenosyl-L-methionine-dependent methyltransferases"/>
    <property type="match status" value="1"/>
</dbReference>
<sequence>MAPTEHSALQVGLHSMGLNYYYGRKRARIGWHHLAGRIGSAVEQVSPPVYRGIKGLMAPGQPTEKEEPPLPPFGSTFEVDDMVFRIDPRMSEFNIRKLMRGRHTYHERLILKDILEPGDRVLELGGGIGMVAIFSSKIVGSENVTSFEANPGLESLIRDNYELNGVSPTLKVAMVGETAGSRTFHVSTQFSRSSIFDPGGETKPVEVPVLPFAEELASIEPTVLVIDIQGGELELINYADFSSVKKILIEFHPSMTGLGPIHRMRHKLRKLHGFAEVARHGNSFVYKR</sequence>
<comment type="caution">
    <text evidence="2">The sequence shown here is derived from an EMBL/GenBank/DDBJ whole genome shotgun (WGS) entry which is preliminary data.</text>
</comment>
<dbReference type="GO" id="GO:0008168">
    <property type="term" value="F:methyltransferase activity"/>
    <property type="evidence" value="ECO:0007669"/>
    <property type="project" value="UniProtKB-KW"/>
</dbReference>
<dbReference type="PANTHER" id="PTHR34203:SF15">
    <property type="entry name" value="SLL1173 PROTEIN"/>
    <property type="match status" value="1"/>
</dbReference>
<dbReference type="NCBIfam" id="TIGR01444">
    <property type="entry name" value="fkbM_fam"/>
    <property type="match status" value="1"/>
</dbReference>
<keyword evidence="3" id="KW-1185">Reference proteome</keyword>
<dbReference type="InterPro" id="IPR052514">
    <property type="entry name" value="SAM-dependent_MTase"/>
</dbReference>
<gene>
    <name evidence="2" type="ORF">NOG11_13110</name>
</gene>
<name>A0A9X2LAW0_9PROT</name>
<dbReference type="EMBL" id="JANIBC010000016">
    <property type="protein sequence ID" value="MCQ8186320.1"/>
    <property type="molecule type" value="Genomic_DNA"/>
</dbReference>
<dbReference type="PANTHER" id="PTHR34203">
    <property type="entry name" value="METHYLTRANSFERASE, FKBM FAMILY PROTEIN"/>
    <property type="match status" value="1"/>
</dbReference>
<evidence type="ECO:0000259" key="1">
    <source>
        <dbReference type="Pfam" id="PF05050"/>
    </source>
</evidence>
<dbReference type="InterPro" id="IPR006342">
    <property type="entry name" value="FkbM_mtfrase"/>
</dbReference>
<keyword evidence="2" id="KW-0489">Methyltransferase</keyword>
<protein>
    <submittedName>
        <fullName evidence="2">FkbM family methyltransferase</fullName>
    </submittedName>
</protein>
<dbReference type="Proteomes" id="UP001142610">
    <property type="component" value="Unassembled WGS sequence"/>
</dbReference>
<keyword evidence="2" id="KW-0808">Transferase</keyword>
<proteinExistence type="predicted"/>
<feature type="domain" description="Methyltransferase FkbM" evidence="1">
    <location>
        <begin position="140"/>
        <end position="270"/>
    </location>
</feature>
<accession>A0A9X2LAW0</accession>
<dbReference type="AlphaFoldDB" id="A0A9X2LAW0"/>
<evidence type="ECO:0000313" key="3">
    <source>
        <dbReference type="Proteomes" id="UP001142610"/>
    </source>
</evidence>
<reference evidence="2" key="1">
    <citation type="submission" date="2022-07" db="EMBL/GenBank/DDBJ databases">
        <title>Parvularcula maris sp. nov., an algicidal bacterium isolated from seawater.</title>
        <authorList>
            <person name="Li F."/>
        </authorList>
    </citation>
    <scope>NUCLEOTIDE SEQUENCE</scope>
    <source>
        <strain evidence="2">BGMRC 0090</strain>
    </source>
</reference>
<dbReference type="Gene3D" id="3.40.50.150">
    <property type="entry name" value="Vaccinia Virus protein VP39"/>
    <property type="match status" value="1"/>
</dbReference>